<proteinExistence type="predicted"/>
<feature type="compositionally biased region" description="Basic and acidic residues" evidence="1">
    <location>
        <begin position="83"/>
        <end position="93"/>
    </location>
</feature>
<name>A0A0D3B4I0_BRAOL</name>
<organism evidence="2 3">
    <name type="scientific">Brassica oleracea var. oleracea</name>
    <dbReference type="NCBI Taxonomy" id="109376"/>
    <lineage>
        <taxon>Eukaryota</taxon>
        <taxon>Viridiplantae</taxon>
        <taxon>Streptophyta</taxon>
        <taxon>Embryophyta</taxon>
        <taxon>Tracheophyta</taxon>
        <taxon>Spermatophyta</taxon>
        <taxon>Magnoliopsida</taxon>
        <taxon>eudicotyledons</taxon>
        <taxon>Gunneridae</taxon>
        <taxon>Pentapetalae</taxon>
        <taxon>rosids</taxon>
        <taxon>malvids</taxon>
        <taxon>Brassicales</taxon>
        <taxon>Brassicaceae</taxon>
        <taxon>Brassiceae</taxon>
        <taxon>Brassica</taxon>
    </lineage>
</organism>
<evidence type="ECO:0000313" key="2">
    <source>
        <dbReference type="EnsemblPlants" id="Bo3g026580.1"/>
    </source>
</evidence>
<dbReference type="eggNOG" id="ENOG502S579">
    <property type="taxonomic scope" value="Eukaryota"/>
</dbReference>
<dbReference type="EnsemblPlants" id="Bo3g026580.1">
    <property type="protein sequence ID" value="Bo3g026580.1"/>
    <property type="gene ID" value="Bo3g026580"/>
</dbReference>
<evidence type="ECO:0000256" key="1">
    <source>
        <dbReference type="SAM" id="MobiDB-lite"/>
    </source>
</evidence>
<accession>A0A0D3B4I0</accession>
<sequence>MTLTLSMAETLDALIDNSQETDYSSAHPEEDNTQNIDLSLLRINSFGNSSDRRRANSSPPQFPSHRSFGSSSPAAATSPVKRPSPESKEADERRRKKLFLPPPRDAEDDETMSNRLGYSKIPLPVDSNPTRVRSSPIYRRSLSDTFSSRSGVAQETAPSLPPRPPVFRRCVSDVSPAFHGTDLANQETSEANKMLYAIKNGVVELDQWCNKLLQYGESVKQDGSSPKQGQLIQRFFDHAWQRLIKEGVRELDQWCNKLIKYGEDSSPKAQVESPEEEHDKECKEGVKVDRVGEAFVVEINCPCGRNYRTLFSGRDCYYKLL</sequence>
<dbReference type="Gramene" id="Bo3g026580.1">
    <property type="protein sequence ID" value="Bo3g026580.1"/>
    <property type="gene ID" value="Bo3g026580"/>
</dbReference>
<evidence type="ECO:0000313" key="3">
    <source>
        <dbReference type="Proteomes" id="UP000032141"/>
    </source>
</evidence>
<dbReference type="OMA" id="PKECKEG"/>
<dbReference type="Proteomes" id="UP000032141">
    <property type="component" value="Chromosome C3"/>
</dbReference>
<reference evidence="2 3" key="1">
    <citation type="journal article" date="2014" name="Genome Biol.">
        <title>Transcriptome and methylome profiling reveals relics of genome dominance in the mesopolyploid Brassica oleracea.</title>
        <authorList>
            <person name="Parkin I.A."/>
            <person name="Koh C."/>
            <person name="Tang H."/>
            <person name="Robinson S.J."/>
            <person name="Kagale S."/>
            <person name="Clarke W.E."/>
            <person name="Town C.D."/>
            <person name="Nixon J."/>
            <person name="Krishnakumar V."/>
            <person name="Bidwell S.L."/>
            <person name="Denoeud F."/>
            <person name="Belcram H."/>
            <person name="Links M.G."/>
            <person name="Just J."/>
            <person name="Clarke C."/>
            <person name="Bender T."/>
            <person name="Huebert T."/>
            <person name="Mason A.S."/>
            <person name="Pires J.C."/>
            <person name="Barker G."/>
            <person name="Moore J."/>
            <person name="Walley P.G."/>
            <person name="Manoli S."/>
            <person name="Batley J."/>
            <person name="Edwards D."/>
            <person name="Nelson M.N."/>
            <person name="Wang X."/>
            <person name="Paterson A.H."/>
            <person name="King G."/>
            <person name="Bancroft I."/>
            <person name="Chalhoub B."/>
            <person name="Sharpe A.G."/>
        </authorList>
    </citation>
    <scope>NUCLEOTIDE SEQUENCE</scope>
    <source>
        <strain evidence="2 3">cv. TO1000</strain>
    </source>
</reference>
<protein>
    <submittedName>
        <fullName evidence="2">Uncharacterized protein</fullName>
    </submittedName>
</protein>
<feature type="region of interest" description="Disordered" evidence="1">
    <location>
        <begin position="48"/>
        <end position="133"/>
    </location>
</feature>
<keyword evidence="3" id="KW-1185">Reference proteome</keyword>
<dbReference type="HOGENOM" id="CLU_1020822_0_0_1"/>
<dbReference type="AlphaFoldDB" id="A0A0D3B4I0"/>
<reference evidence="2" key="2">
    <citation type="submission" date="2015-03" db="UniProtKB">
        <authorList>
            <consortium name="EnsemblPlants"/>
        </authorList>
    </citation>
    <scope>IDENTIFICATION</scope>
</reference>